<gene>
    <name evidence="1" type="ORF">BN4615_P6264</name>
</gene>
<dbReference type="EMBL" id="LT559118">
    <property type="protein sequence ID" value="SBO96748.1"/>
    <property type="molecule type" value="Genomic_DNA"/>
</dbReference>
<organism evidence="1">
    <name type="scientific">Nonomuraea gerenzanensis</name>
    <dbReference type="NCBI Taxonomy" id="93944"/>
    <lineage>
        <taxon>Bacteria</taxon>
        <taxon>Bacillati</taxon>
        <taxon>Actinomycetota</taxon>
        <taxon>Actinomycetes</taxon>
        <taxon>Streptosporangiales</taxon>
        <taxon>Streptosporangiaceae</taxon>
        <taxon>Nonomuraea</taxon>
    </lineage>
</organism>
<protein>
    <submittedName>
        <fullName evidence="1">Uncharacterized protein</fullName>
    </submittedName>
</protein>
<sequence length="51" mass="5279">MTALNLAVTANAEQVIRTSLAARPDLIRAALQRLNAVAMTSTVAIGGCRPS</sequence>
<dbReference type="AlphaFoldDB" id="A0A1M4EDJ6"/>
<proteinExistence type="predicted"/>
<reference evidence="1" key="1">
    <citation type="submission" date="2016-04" db="EMBL/GenBank/DDBJ databases">
        <authorList>
            <person name="Evans L.H."/>
            <person name="Alamgir A."/>
            <person name="Owens N."/>
            <person name="Weber N.D."/>
            <person name="Virtaneva K."/>
            <person name="Barbian K."/>
            <person name="Babar A."/>
            <person name="Rosenke K."/>
        </authorList>
    </citation>
    <scope>NUCLEOTIDE SEQUENCE</scope>
    <source>
        <strain evidence="1">Nono1</strain>
    </source>
</reference>
<accession>A0A1M4EDJ6</accession>
<evidence type="ECO:0000313" key="1">
    <source>
        <dbReference type="EMBL" id="SBO96748.1"/>
    </source>
</evidence>
<name>A0A1M4EDJ6_9ACTN</name>